<organism evidence="2 3">
    <name type="scientific">Marinicauda salina</name>
    <dbReference type="NCBI Taxonomy" id="2135793"/>
    <lineage>
        <taxon>Bacteria</taxon>
        <taxon>Pseudomonadati</taxon>
        <taxon>Pseudomonadota</taxon>
        <taxon>Alphaproteobacteria</taxon>
        <taxon>Maricaulales</taxon>
        <taxon>Maricaulaceae</taxon>
        <taxon>Marinicauda</taxon>
    </lineage>
</organism>
<reference evidence="3" key="1">
    <citation type="submission" date="2018-05" db="EMBL/GenBank/DDBJ databases">
        <authorList>
            <person name="Liu B.-T."/>
        </authorList>
    </citation>
    <scope>NUCLEOTIDE SEQUENCE [LARGE SCALE GENOMIC DNA]</scope>
    <source>
        <strain evidence="3">WD6-1</strain>
    </source>
</reference>
<dbReference type="InterPro" id="IPR007419">
    <property type="entry name" value="BFD-like_2Fe2S-bd_dom"/>
</dbReference>
<dbReference type="Pfam" id="PF04324">
    <property type="entry name" value="Fer2_BFD"/>
    <property type="match status" value="1"/>
</dbReference>
<dbReference type="AlphaFoldDB" id="A0A2U2BQW5"/>
<evidence type="ECO:0000259" key="1">
    <source>
        <dbReference type="Pfam" id="PF04324"/>
    </source>
</evidence>
<gene>
    <name evidence="2" type="ORF">DDZ18_13170</name>
</gene>
<dbReference type="EMBL" id="QEXV01000007">
    <property type="protein sequence ID" value="PWE16368.1"/>
    <property type="molecule type" value="Genomic_DNA"/>
</dbReference>
<feature type="domain" description="BFD-like [2Fe-2S]-binding" evidence="1">
    <location>
        <begin position="2"/>
        <end position="49"/>
    </location>
</feature>
<dbReference type="InterPro" id="IPR041854">
    <property type="entry name" value="BFD-like_2Fe2S-bd_dom_sf"/>
</dbReference>
<comment type="caution">
    <text evidence="2">The sequence shown here is derived from an EMBL/GenBank/DDBJ whole genome shotgun (WGS) entry which is preliminary data.</text>
</comment>
<name>A0A2U2BQW5_9PROT</name>
<evidence type="ECO:0000313" key="3">
    <source>
        <dbReference type="Proteomes" id="UP000245168"/>
    </source>
</evidence>
<proteinExistence type="predicted"/>
<evidence type="ECO:0000313" key="2">
    <source>
        <dbReference type="EMBL" id="PWE16368.1"/>
    </source>
</evidence>
<accession>A0A2U2BQW5</accession>
<dbReference type="Gene3D" id="1.10.10.1100">
    <property type="entry name" value="BFD-like [2Fe-2S]-binding domain"/>
    <property type="match status" value="1"/>
</dbReference>
<dbReference type="OrthoDB" id="7428628at2"/>
<keyword evidence="3" id="KW-1185">Reference proteome</keyword>
<dbReference type="Proteomes" id="UP000245168">
    <property type="component" value="Unassembled WGS sequence"/>
</dbReference>
<protein>
    <recommendedName>
        <fullName evidence="1">BFD-like [2Fe-2S]-binding domain-containing protein</fullName>
    </recommendedName>
</protein>
<sequence length="64" mass="6835">MYVCICNALKCRQFKDAAKAGARDVPSAFKACGAKPKCGRCFEEAARMLTGAEPVRDPLATPAE</sequence>